<evidence type="ECO:0008006" key="4">
    <source>
        <dbReference type="Google" id="ProtNLM"/>
    </source>
</evidence>
<gene>
    <name evidence="2" type="ORF">Dxin01_03333</name>
</gene>
<name>A0ABP9VEC2_9DEIO</name>
<dbReference type="EMBL" id="BAABRN010000055">
    <property type="protein sequence ID" value="GAA5503574.1"/>
    <property type="molecule type" value="Genomic_DNA"/>
</dbReference>
<evidence type="ECO:0000313" key="2">
    <source>
        <dbReference type="EMBL" id="GAA5503574.1"/>
    </source>
</evidence>
<keyword evidence="1" id="KW-0472">Membrane</keyword>
<feature type="transmembrane region" description="Helical" evidence="1">
    <location>
        <begin position="78"/>
        <end position="98"/>
    </location>
</feature>
<comment type="caution">
    <text evidence="2">The sequence shown here is derived from an EMBL/GenBank/DDBJ whole genome shotgun (WGS) entry which is preliminary data.</text>
</comment>
<evidence type="ECO:0000256" key="1">
    <source>
        <dbReference type="SAM" id="Phobius"/>
    </source>
</evidence>
<proteinExistence type="predicted"/>
<accession>A0ABP9VEC2</accession>
<keyword evidence="1" id="KW-0812">Transmembrane</keyword>
<keyword evidence="1" id="KW-1133">Transmembrane helix</keyword>
<organism evidence="2 3">
    <name type="scientific">Deinococcus xinjiangensis</name>
    <dbReference type="NCBI Taxonomy" id="457454"/>
    <lineage>
        <taxon>Bacteria</taxon>
        <taxon>Thermotogati</taxon>
        <taxon>Deinococcota</taxon>
        <taxon>Deinococci</taxon>
        <taxon>Deinococcales</taxon>
        <taxon>Deinococcaceae</taxon>
        <taxon>Deinococcus</taxon>
    </lineage>
</organism>
<dbReference type="RefSeq" id="WP_353543547.1">
    <property type="nucleotide sequence ID" value="NZ_BAABRN010000055.1"/>
</dbReference>
<dbReference type="Proteomes" id="UP001458946">
    <property type="component" value="Unassembled WGS sequence"/>
</dbReference>
<feature type="transmembrane region" description="Helical" evidence="1">
    <location>
        <begin position="110"/>
        <end position="134"/>
    </location>
</feature>
<reference evidence="2 3" key="1">
    <citation type="submission" date="2024-02" db="EMBL/GenBank/DDBJ databases">
        <title>Deinococcus xinjiangensis NBRC 107630.</title>
        <authorList>
            <person name="Ichikawa N."/>
            <person name="Katano-Makiyama Y."/>
            <person name="Hidaka K."/>
        </authorList>
    </citation>
    <scope>NUCLEOTIDE SEQUENCE [LARGE SCALE GENOMIC DNA]</scope>
    <source>
        <strain evidence="2 3">NBRC 107630</strain>
    </source>
</reference>
<keyword evidence="3" id="KW-1185">Reference proteome</keyword>
<protein>
    <recommendedName>
        <fullName evidence="4">DUF1449 family protein</fullName>
    </recommendedName>
</protein>
<feature type="transmembrane region" description="Helical" evidence="1">
    <location>
        <begin position="14"/>
        <end position="35"/>
    </location>
</feature>
<sequence>MNEFLQTMLSFPTLVWSVIFAFCIVYWLLAVTGLVHHDHAHIEAGSGHVDGHFHADGHAHHDHAESAGLLARLRLDGVPIMVVVTLLSFWAWVVTYFVQLLVLSRLPSGISAGLGVLTLLGALIPALPMTMLLVQPARALFAKLNPPETRPALGSVGTVTTPSVDELSGMASFADGGAGLLLQVRAQPSNRFKRGQRVVLLEYNAANNTYFVVAEDEFNA</sequence>
<evidence type="ECO:0000313" key="3">
    <source>
        <dbReference type="Proteomes" id="UP001458946"/>
    </source>
</evidence>